<keyword evidence="1" id="KW-0472">Membrane</keyword>
<dbReference type="AlphaFoldDB" id="A0A1H7W742"/>
<keyword evidence="3" id="KW-0645">Protease</keyword>
<gene>
    <name evidence="3" type="ORF">SAMN05421856_101538</name>
</gene>
<protein>
    <submittedName>
        <fullName evidence="3">CAAX protease self-immunity</fullName>
    </submittedName>
</protein>
<dbReference type="GO" id="GO:0004175">
    <property type="term" value="F:endopeptidase activity"/>
    <property type="evidence" value="ECO:0007669"/>
    <property type="project" value="UniProtKB-ARBA"/>
</dbReference>
<keyword evidence="1" id="KW-1133">Transmembrane helix</keyword>
<name>A0A1H7W742_9FLAO</name>
<evidence type="ECO:0000259" key="2">
    <source>
        <dbReference type="Pfam" id="PF02517"/>
    </source>
</evidence>
<organism evidence="3 4">
    <name type="scientific">Chryseobacterium taichungense</name>
    <dbReference type="NCBI Taxonomy" id="295069"/>
    <lineage>
        <taxon>Bacteria</taxon>
        <taxon>Pseudomonadati</taxon>
        <taxon>Bacteroidota</taxon>
        <taxon>Flavobacteriia</taxon>
        <taxon>Flavobacteriales</taxon>
        <taxon>Weeksellaceae</taxon>
        <taxon>Chryseobacterium group</taxon>
        <taxon>Chryseobacterium</taxon>
    </lineage>
</organism>
<feature type="domain" description="CAAX prenyl protease 2/Lysostaphin resistance protein A-like" evidence="2">
    <location>
        <begin position="79"/>
        <end position="184"/>
    </location>
</feature>
<dbReference type="InterPro" id="IPR003675">
    <property type="entry name" value="Rce1/LyrA-like_dom"/>
</dbReference>
<feature type="transmembrane region" description="Helical" evidence="1">
    <location>
        <begin position="179"/>
        <end position="201"/>
    </location>
</feature>
<feature type="transmembrane region" description="Helical" evidence="1">
    <location>
        <begin position="79"/>
        <end position="99"/>
    </location>
</feature>
<dbReference type="Pfam" id="PF02517">
    <property type="entry name" value="Rce1-like"/>
    <property type="match status" value="1"/>
</dbReference>
<keyword evidence="1" id="KW-0812">Transmembrane</keyword>
<dbReference type="GO" id="GO:0080120">
    <property type="term" value="P:CAAX-box protein maturation"/>
    <property type="evidence" value="ECO:0007669"/>
    <property type="project" value="UniProtKB-ARBA"/>
</dbReference>
<keyword evidence="3" id="KW-0378">Hydrolase</keyword>
<accession>A0A1H7W742</accession>
<dbReference type="EMBL" id="FOBV01000001">
    <property type="protein sequence ID" value="SEM17333.1"/>
    <property type="molecule type" value="Genomic_DNA"/>
</dbReference>
<evidence type="ECO:0000313" key="4">
    <source>
        <dbReference type="Proteomes" id="UP000199450"/>
    </source>
</evidence>
<reference evidence="4" key="1">
    <citation type="submission" date="2016-10" db="EMBL/GenBank/DDBJ databases">
        <authorList>
            <person name="Varghese N."/>
            <person name="Submissions S."/>
        </authorList>
    </citation>
    <scope>NUCLEOTIDE SEQUENCE [LARGE SCALE GENOMIC DNA]</scope>
    <source>
        <strain evidence="4">DSM 17453</strain>
    </source>
</reference>
<proteinExistence type="predicted"/>
<dbReference type="Proteomes" id="UP000199450">
    <property type="component" value="Unassembled WGS sequence"/>
</dbReference>
<feature type="transmembrane region" description="Helical" evidence="1">
    <location>
        <begin position="144"/>
        <end position="167"/>
    </location>
</feature>
<dbReference type="GO" id="GO:0006508">
    <property type="term" value="P:proteolysis"/>
    <property type="evidence" value="ECO:0007669"/>
    <property type="project" value="UniProtKB-KW"/>
</dbReference>
<sequence length="223" mass="26569">MNYFVKLKSDAVDLLEFIKKPDDVQIKRTSLQKFFLLFNLLLFEIIFLLIFVFPANYIAEKFITVKETETFKYLTLFDALFLTVLLAPLIEEFIFRYFLRYRKLFSKAITREKWQRVFPFLVYISSLLFGFVHLENYVNDSWKFYALSPLIIISQLSGGLILSYIRVRLNIFCSMLYHATWNLLFAIIVPSVFLLFTPTFINNTSNYHLKIEHQVFISRSQPI</sequence>
<evidence type="ECO:0000256" key="1">
    <source>
        <dbReference type="SAM" id="Phobius"/>
    </source>
</evidence>
<evidence type="ECO:0000313" key="3">
    <source>
        <dbReference type="EMBL" id="SEM17333.1"/>
    </source>
</evidence>
<dbReference type="RefSeq" id="WP_177175223.1">
    <property type="nucleotide sequence ID" value="NZ_FOBV01000001.1"/>
</dbReference>
<keyword evidence="4" id="KW-1185">Reference proteome</keyword>
<feature type="transmembrane region" description="Helical" evidence="1">
    <location>
        <begin position="34"/>
        <end position="59"/>
    </location>
</feature>
<feature type="transmembrane region" description="Helical" evidence="1">
    <location>
        <begin position="120"/>
        <end position="138"/>
    </location>
</feature>
<dbReference type="STRING" id="295069.SAMN05421856_101538"/>